<dbReference type="InterPro" id="IPR038726">
    <property type="entry name" value="PDDEXK_AddAB-type"/>
</dbReference>
<proteinExistence type="predicted"/>
<name>A0A8J7YD03_9EURY</name>
<evidence type="ECO:0000313" key="4">
    <source>
        <dbReference type="Proteomes" id="UP000766550"/>
    </source>
</evidence>
<dbReference type="Proteomes" id="UP000766550">
    <property type="component" value="Unassembled WGS sequence"/>
</dbReference>
<comment type="caution">
    <text evidence="3">The sequence shown here is derived from an EMBL/GenBank/DDBJ whole genome shotgun (WGS) entry which is preliminary data.</text>
</comment>
<feature type="region of interest" description="Disordered" evidence="1">
    <location>
        <begin position="449"/>
        <end position="480"/>
    </location>
</feature>
<evidence type="ECO:0000256" key="1">
    <source>
        <dbReference type="SAM" id="MobiDB-lite"/>
    </source>
</evidence>
<accession>A0A8J7YD03</accession>
<keyword evidence="4" id="KW-1185">Reference proteome</keyword>
<sequence>MAIQRARSIDDIYDEVAGADTVLSTEGPLTLALDRRLEEPRLGRLAATPRSHASGQMVPADQRPLFLAIIDQTTLSWKEAAFTVQHILDCWDRTGDPENVLQAQYDTAAMRKALAVVRAERSTYRDLADSDPVADDVVVAGEEFFTPLDDTVVPSGYKSVDLFAEGTYELPEIRIFESPTEIVDTLVNYIDANNAEDVGIVLNRGSRYATLVETAFAANDIPYRGGPGFEDQPSVRAFLRLLRAAFDSDDLRLSDIRPLLIQMAIEPPIDDENRRLSTVTDDAVQDVVDLIDRIPSLSFSEVLAAYSNRTAVPMWDLETELETVGILDSQVTQSRVDDLLFYLDTFDVPFESSTDGVLLASATSSVYVDRPTVFYIGLDRSWERAVPERPWVDTAQEDALNLKRFQLLLQNGQKRHYFVVDATGGDPVTPCLYFEDLLDSKFDSFGDLPSTRHGGPSLGGSTPFKHDPPNGVSSSDPVTSLSQSTLRTLVNCPREYYISELVESSTDHFRQRGTAFHDVAELYTVAPEAIRTNREAVLNWLVDEQRPFLDQHDVETWRTTAAVGLDLLTDYLDDIEIEERVYNGYESFSESQSLATHLGQELESTVTEQRFENEDLGGHGVVDLVQDPTTLVDYKTGSQSTATSVLKDGAIENPSDTPNFQAHHYLAHHRTVTPEQPLSFRFVYFLDIVDKAVVSRDDVSVHETVTEVEYTPDRFSDYIGSESVYQWLWEDLAESNNRRKTLERMEYEPYAAFFTSHDYPDAESKDEVLDSPITSAFESHCVDHVGDYKYVRKGARSTMKKLFGLRNGQLFGRDLNEYETFLQTWINQVNEYRNSGFPVGDPNDDRLDHPLLIVGGDDQ</sequence>
<protein>
    <submittedName>
        <fullName evidence="3">PD-(D/E)XK nuclease family protein</fullName>
    </submittedName>
</protein>
<dbReference type="EMBL" id="JAHQXF010000004">
    <property type="protein sequence ID" value="MBV0926223.1"/>
    <property type="molecule type" value="Genomic_DNA"/>
</dbReference>
<organism evidence="3 4">
    <name type="scientific">Haloarcula limicola</name>
    <dbReference type="NCBI Taxonomy" id="1429915"/>
    <lineage>
        <taxon>Archaea</taxon>
        <taxon>Methanobacteriati</taxon>
        <taxon>Methanobacteriota</taxon>
        <taxon>Stenosarchaea group</taxon>
        <taxon>Halobacteria</taxon>
        <taxon>Halobacteriales</taxon>
        <taxon>Haloarculaceae</taxon>
        <taxon>Haloarcula</taxon>
    </lineage>
</organism>
<feature type="domain" description="PD-(D/E)XK endonuclease-like" evidence="2">
    <location>
        <begin position="480"/>
        <end position="684"/>
    </location>
</feature>
<dbReference type="Pfam" id="PF12705">
    <property type="entry name" value="PDDEXK_1"/>
    <property type="match status" value="1"/>
</dbReference>
<dbReference type="OrthoDB" id="319934at2157"/>
<reference evidence="3 4" key="1">
    <citation type="submission" date="2021-06" db="EMBL/GenBank/DDBJ databases">
        <title>New haloarchaea isolates fom saline soil.</title>
        <authorList>
            <person name="Duran-Viseras A."/>
            <person name="Sanchez-Porro C.S."/>
            <person name="Ventosa A."/>
        </authorList>
    </citation>
    <scope>NUCLEOTIDE SEQUENCE [LARGE SCALE GENOMIC DNA]</scope>
    <source>
        <strain evidence="3 4">JCM 183640</strain>
    </source>
</reference>
<dbReference type="InterPro" id="IPR027417">
    <property type="entry name" value="P-loop_NTPase"/>
</dbReference>
<feature type="compositionally biased region" description="Polar residues" evidence="1">
    <location>
        <begin position="471"/>
        <end position="480"/>
    </location>
</feature>
<evidence type="ECO:0000313" key="3">
    <source>
        <dbReference type="EMBL" id="MBV0926223.1"/>
    </source>
</evidence>
<dbReference type="AlphaFoldDB" id="A0A8J7YD03"/>
<gene>
    <name evidence="3" type="ORF">KTS45_18610</name>
</gene>
<dbReference type="RefSeq" id="WP_162319344.1">
    <property type="nucleotide sequence ID" value="NZ_JAHQXF010000004.1"/>
</dbReference>
<dbReference type="SUPFAM" id="SSF52540">
    <property type="entry name" value="P-loop containing nucleoside triphosphate hydrolases"/>
    <property type="match status" value="1"/>
</dbReference>
<evidence type="ECO:0000259" key="2">
    <source>
        <dbReference type="Pfam" id="PF12705"/>
    </source>
</evidence>